<protein>
    <submittedName>
        <fullName evidence="1">Uncharacterized protein</fullName>
    </submittedName>
</protein>
<accession>A0A0W8F225</accession>
<proteinExistence type="predicted"/>
<name>A0A0W8F225_9ZZZZ</name>
<organism evidence="1">
    <name type="scientific">hydrocarbon metagenome</name>
    <dbReference type="NCBI Taxonomy" id="938273"/>
    <lineage>
        <taxon>unclassified sequences</taxon>
        <taxon>metagenomes</taxon>
        <taxon>ecological metagenomes</taxon>
    </lineage>
</organism>
<gene>
    <name evidence="1" type="ORF">ASZ90_015393</name>
</gene>
<sequence length="53" mass="6157">MEYLMQRNGMKQPPVLLQVTCTILVFNTTDEHFIPSLQNNETRETGVFTGFCY</sequence>
<comment type="caution">
    <text evidence="1">The sequence shown here is derived from an EMBL/GenBank/DDBJ whole genome shotgun (WGS) entry which is preliminary data.</text>
</comment>
<evidence type="ECO:0000313" key="1">
    <source>
        <dbReference type="EMBL" id="KUG14954.1"/>
    </source>
</evidence>
<dbReference type="EMBL" id="LNQE01001600">
    <property type="protein sequence ID" value="KUG14954.1"/>
    <property type="molecule type" value="Genomic_DNA"/>
</dbReference>
<reference evidence="1" key="1">
    <citation type="journal article" date="2015" name="Proc. Natl. Acad. Sci. U.S.A.">
        <title>Networks of energetic and metabolic interactions define dynamics in microbial communities.</title>
        <authorList>
            <person name="Embree M."/>
            <person name="Liu J.K."/>
            <person name="Al-Bassam M.M."/>
            <person name="Zengler K."/>
        </authorList>
    </citation>
    <scope>NUCLEOTIDE SEQUENCE</scope>
</reference>
<dbReference type="AlphaFoldDB" id="A0A0W8F225"/>